<protein>
    <submittedName>
        <fullName evidence="2">Uncharacterized protein</fullName>
    </submittedName>
</protein>
<reference evidence="2" key="1">
    <citation type="submission" date="2021-01" db="EMBL/GenBank/DDBJ databases">
        <authorList>
            <person name="Corre E."/>
            <person name="Pelletier E."/>
            <person name="Niang G."/>
            <person name="Scheremetjew M."/>
            <person name="Finn R."/>
            <person name="Kale V."/>
            <person name="Holt S."/>
            <person name="Cochrane G."/>
            <person name="Meng A."/>
            <person name="Brown T."/>
            <person name="Cohen L."/>
        </authorList>
    </citation>
    <scope>NUCLEOTIDE SEQUENCE</scope>
    <source>
        <strain evidence="2">Pop2</strain>
    </source>
</reference>
<dbReference type="EMBL" id="HBGN01018454">
    <property type="protein sequence ID" value="CAD9331305.1"/>
    <property type="molecule type" value="Transcribed_RNA"/>
</dbReference>
<proteinExistence type="predicted"/>
<dbReference type="InterPro" id="IPR011047">
    <property type="entry name" value="Quinoprotein_ADH-like_sf"/>
</dbReference>
<dbReference type="InterPro" id="IPR015943">
    <property type="entry name" value="WD40/YVTN_repeat-like_dom_sf"/>
</dbReference>
<evidence type="ECO:0000256" key="1">
    <source>
        <dbReference type="SAM" id="MobiDB-lite"/>
    </source>
</evidence>
<dbReference type="SUPFAM" id="SSF50998">
    <property type="entry name" value="Quinoprotein alcohol dehydrogenase-like"/>
    <property type="match status" value="1"/>
</dbReference>
<feature type="compositionally biased region" description="Basic and acidic residues" evidence="1">
    <location>
        <begin position="399"/>
        <end position="419"/>
    </location>
</feature>
<feature type="region of interest" description="Disordered" evidence="1">
    <location>
        <begin position="384"/>
        <end position="419"/>
    </location>
</feature>
<dbReference type="Gene3D" id="2.130.10.10">
    <property type="entry name" value="YVTN repeat-like/Quinoprotein amine dehydrogenase"/>
    <property type="match status" value="1"/>
</dbReference>
<sequence>MCAVLSRTAEASTPMLSLVDLELPPSSTSIRMRRSEHKLRWKKDLSWLRLGDATLQFSVDGGRLLLLVGTLSGCWIMDATTGKEIWSRRGTANSSYILEKNILIISTGAKSITLYDINDDSDDYEQKGKGRKCCASFDVPSQSHTLQMTVLDGRLWVQSDSKAYFSEEMVSSLSISGDKKEEDRSKFHMKVTKQKGNCPMAGSNGMVYFFRDGGISTFDPSDGISTFDPRYKVDVLQVYADNTKLIIVGQRTRMNTQVWIYPMHVTGSQIIKYPQLIEILVPFDRHCYASSTHMSFTVSPCGNYLAFSRWVRDEQLVRVINIQKLDPKMTSYNSSRIRVEQEKKELELQRNQQRQRNQQQLSQCQDVASKEQIELAAEEKRQKIIARKEAKQKKNREKKTKDREDSKRKTYGRSFKEFR</sequence>
<gene>
    <name evidence="2" type="ORF">DBRI1063_LOCUS11739</name>
</gene>
<evidence type="ECO:0000313" key="2">
    <source>
        <dbReference type="EMBL" id="CAD9331305.1"/>
    </source>
</evidence>
<organism evidence="2">
    <name type="scientific">Ditylum brightwellii</name>
    <dbReference type="NCBI Taxonomy" id="49249"/>
    <lineage>
        <taxon>Eukaryota</taxon>
        <taxon>Sar</taxon>
        <taxon>Stramenopiles</taxon>
        <taxon>Ochrophyta</taxon>
        <taxon>Bacillariophyta</taxon>
        <taxon>Mediophyceae</taxon>
        <taxon>Lithodesmiophycidae</taxon>
        <taxon>Lithodesmiales</taxon>
        <taxon>Lithodesmiaceae</taxon>
        <taxon>Ditylum</taxon>
    </lineage>
</organism>
<accession>A0A7S2EE22</accession>
<dbReference type="AlphaFoldDB" id="A0A7S2EE22"/>
<name>A0A7S2EE22_9STRA</name>